<dbReference type="GO" id="GO:0006508">
    <property type="term" value="P:proteolysis"/>
    <property type="evidence" value="ECO:0007669"/>
    <property type="project" value="UniProtKB-KW"/>
</dbReference>
<comment type="similarity">
    <text evidence="1">Belongs to the peptidase C1 family.</text>
</comment>
<dbReference type="CDD" id="cd02620">
    <property type="entry name" value="Peptidase_C1A_CathepsinB"/>
    <property type="match status" value="1"/>
</dbReference>
<feature type="chain" id="PRO_5018659289" description="Cathepsin B-like cysteine proteinase" evidence="10">
    <location>
        <begin position="19"/>
        <end position="336"/>
    </location>
</feature>
<gene>
    <name evidence="12" type="ORF">EGW08_019656</name>
</gene>
<keyword evidence="2" id="KW-0645">Protease</keyword>
<protein>
    <recommendedName>
        <fullName evidence="9">Cathepsin B-like cysteine proteinase</fullName>
    </recommendedName>
</protein>
<evidence type="ECO:0000256" key="10">
    <source>
        <dbReference type="SAM" id="SignalP"/>
    </source>
</evidence>
<keyword evidence="7" id="KW-1015">Disulfide bond</keyword>
<feature type="domain" description="Peptidase C1A papain C-terminal" evidence="11">
    <location>
        <begin position="87"/>
        <end position="333"/>
    </location>
</feature>
<dbReference type="PANTHER" id="PTHR12411">
    <property type="entry name" value="CYSTEINE PROTEASE FAMILY C1-RELATED"/>
    <property type="match status" value="1"/>
</dbReference>
<proteinExistence type="inferred from homology"/>
<dbReference type="SUPFAM" id="SSF54001">
    <property type="entry name" value="Cysteine proteinases"/>
    <property type="match status" value="1"/>
</dbReference>
<dbReference type="PROSITE" id="PS00640">
    <property type="entry name" value="THIOL_PROTEASE_ASN"/>
    <property type="match status" value="1"/>
</dbReference>
<evidence type="ECO:0000256" key="1">
    <source>
        <dbReference type="ARBA" id="ARBA00008455"/>
    </source>
</evidence>
<evidence type="ECO:0000256" key="2">
    <source>
        <dbReference type="ARBA" id="ARBA00022670"/>
    </source>
</evidence>
<keyword evidence="3 10" id="KW-0732">Signal</keyword>
<dbReference type="GO" id="GO:0008234">
    <property type="term" value="F:cysteine-type peptidase activity"/>
    <property type="evidence" value="ECO:0007669"/>
    <property type="project" value="UniProtKB-KW"/>
</dbReference>
<reference evidence="12 13" key="1">
    <citation type="submission" date="2019-01" db="EMBL/GenBank/DDBJ databases">
        <title>A draft genome assembly of the solar-powered sea slug Elysia chlorotica.</title>
        <authorList>
            <person name="Cai H."/>
            <person name="Li Q."/>
            <person name="Fang X."/>
            <person name="Li J."/>
            <person name="Curtis N.E."/>
            <person name="Altenburger A."/>
            <person name="Shibata T."/>
            <person name="Feng M."/>
            <person name="Maeda T."/>
            <person name="Schwartz J.A."/>
            <person name="Shigenobu S."/>
            <person name="Lundholm N."/>
            <person name="Nishiyama T."/>
            <person name="Yang H."/>
            <person name="Hasebe M."/>
            <person name="Li S."/>
            <person name="Pierce S.K."/>
            <person name="Wang J."/>
        </authorList>
    </citation>
    <scope>NUCLEOTIDE SEQUENCE [LARGE SCALE GENOMIC DNA]</scope>
    <source>
        <strain evidence="12">EC2010</strain>
        <tissue evidence="12">Whole organism of an adult</tissue>
    </source>
</reference>
<evidence type="ECO:0000313" key="12">
    <source>
        <dbReference type="EMBL" id="RUS72583.1"/>
    </source>
</evidence>
<dbReference type="PRINTS" id="PR00705">
    <property type="entry name" value="PAPAIN"/>
</dbReference>
<dbReference type="InterPro" id="IPR038765">
    <property type="entry name" value="Papain-like_cys_pep_sf"/>
</dbReference>
<evidence type="ECO:0000256" key="9">
    <source>
        <dbReference type="ARBA" id="ARBA00073107"/>
    </source>
</evidence>
<evidence type="ECO:0000256" key="3">
    <source>
        <dbReference type="ARBA" id="ARBA00022729"/>
    </source>
</evidence>
<dbReference type="SMART" id="SM00645">
    <property type="entry name" value="Pept_C1"/>
    <property type="match status" value="1"/>
</dbReference>
<feature type="signal peptide" evidence="10">
    <location>
        <begin position="1"/>
        <end position="18"/>
    </location>
</feature>
<dbReference type="EMBL" id="RQTK01001049">
    <property type="protein sequence ID" value="RUS72583.1"/>
    <property type="molecule type" value="Genomic_DNA"/>
</dbReference>
<dbReference type="InterPro" id="IPR025661">
    <property type="entry name" value="Pept_asp_AS"/>
</dbReference>
<dbReference type="Proteomes" id="UP000271974">
    <property type="component" value="Unassembled WGS sequence"/>
</dbReference>
<evidence type="ECO:0000256" key="6">
    <source>
        <dbReference type="ARBA" id="ARBA00023145"/>
    </source>
</evidence>
<dbReference type="InterPro" id="IPR000668">
    <property type="entry name" value="Peptidase_C1A_C"/>
</dbReference>
<keyword evidence="4" id="KW-0378">Hydrolase</keyword>
<dbReference type="PROSITE" id="PS00639">
    <property type="entry name" value="THIOL_PROTEASE_HIS"/>
    <property type="match status" value="1"/>
</dbReference>
<comment type="function">
    <text evidence="8">Thiol protease. Has a role as a digestive enzyme.</text>
</comment>
<name>A0A3S1B5M0_ELYCH</name>
<evidence type="ECO:0000256" key="7">
    <source>
        <dbReference type="ARBA" id="ARBA00023157"/>
    </source>
</evidence>
<evidence type="ECO:0000256" key="4">
    <source>
        <dbReference type="ARBA" id="ARBA00022801"/>
    </source>
</evidence>
<keyword evidence="13" id="KW-1185">Reference proteome</keyword>
<comment type="caution">
    <text evidence="12">The sequence shown here is derived from an EMBL/GenBank/DDBJ whole genome shotgun (WGS) entry which is preliminary data.</text>
</comment>
<dbReference type="Gene3D" id="3.90.70.10">
    <property type="entry name" value="Cysteine proteinases"/>
    <property type="match status" value="1"/>
</dbReference>
<accession>A0A3S1B5M0</accession>
<keyword evidence="6" id="KW-0865">Zymogen</keyword>
<dbReference type="Pfam" id="PF00112">
    <property type="entry name" value="Peptidase_C1"/>
    <property type="match status" value="1"/>
</dbReference>
<dbReference type="InterPro" id="IPR013128">
    <property type="entry name" value="Peptidase_C1A"/>
</dbReference>
<dbReference type="PROSITE" id="PS00139">
    <property type="entry name" value="THIOL_PROTEASE_CYS"/>
    <property type="match status" value="1"/>
</dbReference>
<evidence type="ECO:0000256" key="5">
    <source>
        <dbReference type="ARBA" id="ARBA00022807"/>
    </source>
</evidence>
<sequence>MQLLLFLFLTGFIAVSVAARFEPAPLSDAEINLINNAPGVAWKAARNFGPNDLPLVKRLLGVNTEANNLYNRLNMAVLEPERPVEGLPDSFDGRQKWPKCDSFKEIRDQSSCGSCWAFGSAEAMSDRICAATGKNVRISSEDINSCCVNCGFGCGGGYPAGAWQYFVDTGVVTGGAYNSKQGCRPYSLQPCEHHVTGPLKNCTDLEFSTPKCQKSCIDGYTNTWGQDKHKGKNSYMISGVENIMNEIYTKGSVTAAFDVYSDFLQYKSGVYHHVTGPIAGGHAIKILGWGVEKGQDYWLVANSWNTAWGDQGFFKILKGVNECGIEDSVVAGDPTV</sequence>
<dbReference type="InterPro" id="IPR000169">
    <property type="entry name" value="Pept_cys_AS"/>
</dbReference>
<keyword evidence="5" id="KW-0788">Thiol protease</keyword>
<dbReference type="STRING" id="188477.A0A3S1B5M0"/>
<dbReference type="OrthoDB" id="640249at2759"/>
<dbReference type="InterPro" id="IPR025660">
    <property type="entry name" value="Pept_his_AS"/>
</dbReference>
<evidence type="ECO:0000313" key="13">
    <source>
        <dbReference type="Proteomes" id="UP000271974"/>
    </source>
</evidence>
<dbReference type="FunFam" id="3.90.70.10:FF:000031">
    <property type="entry name" value="Cathepsin B"/>
    <property type="match status" value="1"/>
</dbReference>
<dbReference type="AlphaFoldDB" id="A0A3S1B5M0"/>
<evidence type="ECO:0000256" key="8">
    <source>
        <dbReference type="ARBA" id="ARBA00055576"/>
    </source>
</evidence>
<organism evidence="12 13">
    <name type="scientific">Elysia chlorotica</name>
    <name type="common">Eastern emerald elysia</name>
    <name type="synonym">Sea slug</name>
    <dbReference type="NCBI Taxonomy" id="188477"/>
    <lineage>
        <taxon>Eukaryota</taxon>
        <taxon>Metazoa</taxon>
        <taxon>Spiralia</taxon>
        <taxon>Lophotrochozoa</taxon>
        <taxon>Mollusca</taxon>
        <taxon>Gastropoda</taxon>
        <taxon>Heterobranchia</taxon>
        <taxon>Euthyneura</taxon>
        <taxon>Panpulmonata</taxon>
        <taxon>Sacoglossa</taxon>
        <taxon>Placobranchoidea</taxon>
        <taxon>Plakobranchidae</taxon>
        <taxon>Elysia</taxon>
    </lineage>
</organism>
<evidence type="ECO:0000259" key="11">
    <source>
        <dbReference type="SMART" id="SM00645"/>
    </source>
</evidence>